<keyword evidence="4" id="KW-1185">Reference proteome</keyword>
<gene>
    <name evidence="3" type="ORF">Vqi01_25690</name>
</gene>
<name>A0ABQ4JBE6_9ACTN</name>
<feature type="transmembrane region" description="Helical" evidence="2">
    <location>
        <begin position="34"/>
        <end position="55"/>
    </location>
</feature>
<sequence length="167" mass="17832">MTDPSQLMPPDQPEVITSAETAPDSVPTSRRHTYLIAAAGVAVLIAAIGITLLLAGAGHDEPGAEQPTRRVVEAAHARCGPTGTEYARVGDGGRTLTLNSHGKKSSGLAYAQLECYWTMLEMPDSVRAEVEATRALDGRRSGEWDGIRVSWSYHPDSGIQMVFTLAD</sequence>
<keyword evidence="2" id="KW-0472">Membrane</keyword>
<dbReference type="RefSeq" id="WP_204034977.1">
    <property type="nucleotide sequence ID" value="NZ_BOPC01000032.1"/>
</dbReference>
<evidence type="ECO:0000256" key="2">
    <source>
        <dbReference type="SAM" id="Phobius"/>
    </source>
</evidence>
<dbReference type="Proteomes" id="UP000653076">
    <property type="component" value="Unassembled WGS sequence"/>
</dbReference>
<evidence type="ECO:0000313" key="4">
    <source>
        <dbReference type="Proteomes" id="UP000653076"/>
    </source>
</evidence>
<reference evidence="3 4" key="1">
    <citation type="submission" date="2021-01" db="EMBL/GenBank/DDBJ databases">
        <title>Whole genome shotgun sequence of Verrucosispora qiuiae NBRC 106684.</title>
        <authorList>
            <person name="Komaki H."/>
            <person name="Tamura T."/>
        </authorList>
    </citation>
    <scope>NUCLEOTIDE SEQUENCE [LARGE SCALE GENOMIC DNA]</scope>
    <source>
        <strain evidence="3 4">NBRC 106684</strain>
    </source>
</reference>
<protein>
    <recommendedName>
        <fullName evidence="5">DUF4333 domain-containing protein</fullName>
    </recommendedName>
</protein>
<keyword evidence="2" id="KW-1133">Transmembrane helix</keyword>
<evidence type="ECO:0008006" key="5">
    <source>
        <dbReference type="Google" id="ProtNLM"/>
    </source>
</evidence>
<evidence type="ECO:0000313" key="3">
    <source>
        <dbReference type="EMBL" id="GIJ27407.1"/>
    </source>
</evidence>
<dbReference type="EMBL" id="BOPC01000032">
    <property type="protein sequence ID" value="GIJ27407.1"/>
    <property type="molecule type" value="Genomic_DNA"/>
</dbReference>
<keyword evidence="2" id="KW-0812">Transmembrane</keyword>
<feature type="region of interest" description="Disordered" evidence="1">
    <location>
        <begin position="1"/>
        <end position="28"/>
    </location>
</feature>
<comment type="caution">
    <text evidence="3">The sequence shown here is derived from an EMBL/GenBank/DDBJ whole genome shotgun (WGS) entry which is preliminary data.</text>
</comment>
<organism evidence="3 4">
    <name type="scientific">Micromonospora qiuiae</name>
    <dbReference type="NCBI Taxonomy" id="502268"/>
    <lineage>
        <taxon>Bacteria</taxon>
        <taxon>Bacillati</taxon>
        <taxon>Actinomycetota</taxon>
        <taxon>Actinomycetes</taxon>
        <taxon>Micromonosporales</taxon>
        <taxon>Micromonosporaceae</taxon>
        <taxon>Micromonospora</taxon>
    </lineage>
</organism>
<proteinExistence type="predicted"/>
<accession>A0ABQ4JBE6</accession>
<evidence type="ECO:0000256" key="1">
    <source>
        <dbReference type="SAM" id="MobiDB-lite"/>
    </source>
</evidence>